<reference evidence="3 4" key="1">
    <citation type="submission" date="2023-08" db="EMBL/GenBank/DDBJ databases">
        <title>A Necator americanus chromosomal reference genome.</title>
        <authorList>
            <person name="Ilik V."/>
            <person name="Petrzelkova K.J."/>
            <person name="Pardy F."/>
            <person name="Fuh T."/>
            <person name="Niatou-Singa F.S."/>
            <person name="Gouil Q."/>
            <person name="Baker L."/>
            <person name="Ritchie M.E."/>
            <person name="Jex A.R."/>
            <person name="Gazzola D."/>
            <person name="Li H."/>
            <person name="Toshio Fujiwara R."/>
            <person name="Zhan B."/>
            <person name="Aroian R.V."/>
            <person name="Pafco B."/>
            <person name="Schwarz E.M."/>
        </authorList>
    </citation>
    <scope>NUCLEOTIDE SEQUENCE [LARGE SCALE GENOMIC DNA]</scope>
    <source>
        <strain evidence="3 4">Aroian</strain>
        <tissue evidence="3">Whole animal</tissue>
    </source>
</reference>
<proteinExistence type="predicted"/>
<dbReference type="SMART" id="SM00252">
    <property type="entry name" value="SH2"/>
    <property type="match status" value="1"/>
</dbReference>
<dbReference type="InterPro" id="IPR000980">
    <property type="entry name" value="SH2"/>
</dbReference>
<evidence type="ECO:0000313" key="4">
    <source>
        <dbReference type="Proteomes" id="UP001303046"/>
    </source>
</evidence>
<dbReference type="InterPro" id="IPR036860">
    <property type="entry name" value="SH2_dom_sf"/>
</dbReference>
<dbReference type="CDD" id="cd10361">
    <property type="entry name" value="SH2_Fps_family"/>
    <property type="match status" value="1"/>
</dbReference>
<evidence type="ECO:0000256" key="1">
    <source>
        <dbReference type="PROSITE-ProRule" id="PRU00191"/>
    </source>
</evidence>
<keyword evidence="1" id="KW-0727">SH2 domain</keyword>
<dbReference type="InterPro" id="IPR035849">
    <property type="entry name" value="Fes/Fps/Fer_SH2"/>
</dbReference>
<organism evidence="3 4">
    <name type="scientific">Necator americanus</name>
    <name type="common">Human hookworm</name>
    <dbReference type="NCBI Taxonomy" id="51031"/>
    <lineage>
        <taxon>Eukaryota</taxon>
        <taxon>Metazoa</taxon>
        <taxon>Ecdysozoa</taxon>
        <taxon>Nematoda</taxon>
        <taxon>Chromadorea</taxon>
        <taxon>Rhabditida</taxon>
        <taxon>Rhabditina</taxon>
        <taxon>Rhabditomorpha</taxon>
        <taxon>Strongyloidea</taxon>
        <taxon>Ancylostomatidae</taxon>
        <taxon>Bunostominae</taxon>
        <taxon>Necator</taxon>
    </lineage>
</organism>
<feature type="domain" description="SH2" evidence="2">
    <location>
        <begin position="11"/>
        <end position="87"/>
    </location>
</feature>
<dbReference type="EMBL" id="JAVFWL010000005">
    <property type="protein sequence ID" value="KAK6756214.1"/>
    <property type="molecule type" value="Genomic_DNA"/>
</dbReference>
<dbReference type="Proteomes" id="UP001303046">
    <property type="component" value="Unassembled WGS sequence"/>
</dbReference>
<dbReference type="Gene3D" id="3.30.505.10">
    <property type="entry name" value="SH2 domain"/>
    <property type="match status" value="1"/>
</dbReference>
<keyword evidence="4" id="KW-1185">Reference proteome</keyword>
<protein>
    <recommendedName>
        <fullName evidence="2">SH2 domain-containing protein</fullName>
    </recommendedName>
</protein>
<comment type="caution">
    <text evidence="3">The sequence shown here is derived from an EMBL/GenBank/DDBJ whole genome shotgun (WGS) entry which is preliminary data.</text>
</comment>
<evidence type="ECO:0000313" key="3">
    <source>
        <dbReference type="EMBL" id="KAK6756214.1"/>
    </source>
</evidence>
<accession>A0ABR1E0L0</accession>
<sequence length="87" mass="10134">MVDKQLASELWYHGLLPREDIKMMLRNNGDFLVRTTEPVAGQPRAFVLSVMFRQEYEDQGVSKKCIQMNECRTSRNHCKINIKTSSN</sequence>
<dbReference type="Pfam" id="PF00017">
    <property type="entry name" value="SH2"/>
    <property type="match status" value="1"/>
</dbReference>
<dbReference type="PROSITE" id="PS50001">
    <property type="entry name" value="SH2"/>
    <property type="match status" value="1"/>
</dbReference>
<evidence type="ECO:0000259" key="2">
    <source>
        <dbReference type="PROSITE" id="PS50001"/>
    </source>
</evidence>
<dbReference type="SUPFAM" id="SSF55550">
    <property type="entry name" value="SH2 domain"/>
    <property type="match status" value="1"/>
</dbReference>
<name>A0ABR1E0L0_NECAM</name>
<gene>
    <name evidence="3" type="primary">Necator_chrV.g19340</name>
    <name evidence="3" type="ORF">RB195_014548</name>
</gene>